<evidence type="ECO:0000313" key="6">
    <source>
        <dbReference type="Proteomes" id="UP000307440"/>
    </source>
</evidence>
<dbReference type="OrthoDB" id="6509908at2759"/>
<feature type="transmembrane region" description="Helical" evidence="3">
    <location>
        <begin position="31"/>
        <end position="51"/>
    </location>
</feature>
<keyword evidence="6" id="KW-1185">Reference proteome</keyword>
<evidence type="ECO:0000256" key="3">
    <source>
        <dbReference type="SAM" id="Phobius"/>
    </source>
</evidence>
<feature type="transmembrane region" description="Helical" evidence="3">
    <location>
        <begin position="196"/>
        <end position="217"/>
    </location>
</feature>
<feature type="transmembrane region" description="Helical" evidence="3">
    <location>
        <begin position="238"/>
        <end position="262"/>
    </location>
</feature>
<protein>
    <submittedName>
        <fullName evidence="5">MFS general substrate transporter</fullName>
    </submittedName>
</protein>
<gene>
    <name evidence="5" type="ORF">FA15DRAFT_595241</name>
</gene>
<proteinExistence type="inferred from homology"/>
<keyword evidence="3" id="KW-1133">Transmembrane helix</keyword>
<feature type="transmembrane region" description="Helical" evidence="3">
    <location>
        <begin position="305"/>
        <end position="324"/>
    </location>
</feature>
<evidence type="ECO:0000259" key="4">
    <source>
        <dbReference type="PROSITE" id="PS50850"/>
    </source>
</evidence>
<dbReference type="PANTHER" id="PTHR11360:SF177">
    <property type="entry name" value="RIBOFLAVIN TRANSPORTER MCH5"/>
    <property type="match status" value="1"/>
</dbReference>
<feature type="transmembrane region" description="Helical" evidence="3">
    <location>
        <begin position="330"/>
        <end position="353"/>
    </location>
</feature>
<comment type="subcellular location">
    <subcellularLocation>
        <location evidence="1">Membrane</location>
        <topology evidence="1">Multi-pass membrane protein</topology>
    </subcellularLocation>
</comment>
<dbReference type="Proteomes" id="UP000307440">
    <property type="component" value="Unassembled WGS sequence"/>
</dbReference>
<dbReference type="PROSITE" id="PS50850">
    <property type="entry name" value="MFS"/>
    <property type="match status" value="1"/>
</dbReference>
<dbReference type="InterPro" id="IPR036259">
    <property type="entry name" value="MFS_trans_sf"/>
</dbReference>
<dbReference type="InterPro" id="IPR050327">
    <property type="entry name" value="Proton-linked_MCT"/>
</dbReference>
<evidence type="ECO:0000313" key="5">
    <source>
        <dbReference type="EMBL" id="TFK22930.1"/>
    </source>
</evidence>
<feature type="transmembrane region" description="Helical" evidence="3">
    <location>
        <begin position="365"/>
        <end position="388"/>
    </location>
</feature>
<dbReference type="InterPro" id="IPR011701">
    <property type="entry name" value="MFS"/>
</dbReference>
<dbReference type="InterPro" id="IPR020846">
    <property type="entry name" value="MFS_dom"/>
</dbReference>
<dbReference type="Gene3D" id="1.20.1250.20">
    <property type="entry name" value="MFS general substrate transporter like domains"/>
    <property type="match status" value="2"/>
</dbReference>
<keyword evidence="3" id="KW-0812">Transmembrane</keyword>
<feature type="transmembrane region" description="Helical" evidence="3">
    <location>
        <begin position="71"/>
        <end position="93"/>
    </location>
</feature>
<dbReference type="EMBL" id="ML210229">
    <property type="protein sequence ID" value="TFK22930.1"/>
    <property type="molecule type" value="Genomic_DNA"/>
</dbReference>
<feature type="transmembrane region" description="Helical" evidence="3">
    <location>
        <begin position="164"/>
        <end position="184"/>
    </location>
</feature>
<evidence type="ECO:0000256" key="2">
    <source>
        <dbReference type="ARBA" id="ARBA00006727"/>
    </source>
</evidence>
<feature type="domain" description="Major facilitator superfamily (MFS) profile" evidence="4">
    <location>
        <begin position="1"/>
        <end position="427"/>
    </location>
</feature>
<organism evidence="5 6">
    <name type="scientific">Coprinopsis marcescibilis</name>
    <name type="common">Agaric fungus</name>
    <name type="synonym">Psathyrella marcescibilis</name>
    <dbReference type="NCBI Taxonomy" id="230819"/>
    <lineage>
        <taxon>Eukaryota</taxon>
        <taxon>Fungi</taxon>
        <taxon>Dikarya</taxon>
        <taxon>Basidiomycota</taxon>
        <taxon>Agaricomycotina</taxon>
        <taxon>Agaricomycetes</taxon>
        <taxon>Agaricomycetidae</taxon>
        <taxon>Agaricales</taxon>
        <taxon>Agaricineae</taxon>
        <taxon>Psathyrellaceae</taxon>
        <taxon>Coprinopsis</taxon>
    </lineage>
</organism>
<comment type="similarity">
    <text evidence="2">Belongs to the major facilitator superfamily. Monocarboxylate porter (TC 2.A.1.13) family.</text>
</comment>
<feature type="transmembrane region" description="Helical" evidence="3">
    <location>
        <begin position="100"/>
        <end position="119"/>
    </location>
</feature>
<dbReference type="Pfam" id="PF07690">
    <property type="entry name" value="MFS_1"/>
    <property type="match status" value="1"/>
</dbReference>
<reference evidence="5 6" key="1">
    <citation type="journal article" date="2019" name="Nat. Ecol. Evol.">
        <title>Megaphylogeny resolves global patterns of mushroom evolution.</title>
        <authorList>
            <person name="Varga T."/>
            <person name="Krizsan K."/>
            <person name="Foldi C."/>
            <person name="Dima B."/>
            <person name="Sanchez-Garcia M."/>
            <person name="Sanchez-Ramirez S."/>
            <person name="Szollosi G.J."/>
            <person name="Szarkandi J.G."/>
            <person name="Papp V."/>
            <person name="Albert L."/>
            <person name="Andreopoulos W."/>
            <person name="Angelini C."/>
            <person name="Antonin V."/>
            <person name="Barry K.W."/>
            <person name="Bougher N.L."/>
            <person name="Buchanan P."/>
            <person name="Buyck B."/>
            <person name="Bense V."/>
            <person name="Catcheside P."/>
            <person name="Chovatia M."/>
            <person name="Cooper J."/>
            <person name="Damon W."/>
            <person name="Desjardin D."/>
            <person name="Finy P."/>
            <person name="Geml J."/>
            <person name="Haridas S."/>
            <person name="Hughes K."/>
            <person name="Justo A."/>
            <person name="Karasinski D."/>
            <person name="Kautmanova I."/>
            <person name="Kiss B."/>
            <person name="Kocsube S."/>
            <person name="Kotiranta H."/>
            <person name="LaButti K.M."/>
            <person name="Lechner B.E."/>
            <person name="Liimatainen K."/>
            <person name="Lipzen A."/>
            <person name="Lukacs Z."/>
            <person name="Mihaltcheva S."/>
            <person name="Morgado L.N."/>
            <person name="Niskanen T."/>
            <person name="Noordeloos M.E."/>
            <person name="Ohm R.A."/>
            <person name="Ortiz-Santana B."/>
            <person name="Ovrebo C."/>
            <person name="Racz N."/>
            <person name="Riley R."/>
            <person name="Savchenko A."/>
            <person name="Shiryaev A."/>
            <person name="Soop K."/>
            <person name="Spirin V."/>
            <person name="Szebenyi C."/>
            <person name="Tomsovsky M."/>
            <person name="Tulloss R.E."/>
            <person name="Uehling J."/>
            <person name="Grigoriev I.V."/>
            <person name="Vagvolgyi C."/>
            <person name="Papp T."/>
            <person name="Martin F.M."/>
            <person name="Miettinen O."/>
            <person name="Hibbett D.S."/>
            <person name="Nagy L.G."/>
        </authorList>
    </citation>
    <scope>NUCLEOTIDE SEQUENCE [LARGE SCALE GENOMIC DNA]</scope>
    <source>
        <strain evidence="5 6">CBS 121175</strain>
    </source>
</reference>
<feature type="transmembrane region" description="Helical" evidence="3">
    <location>
        <begin position="125"/>
        <end position="143"/>
    </location>
</feature>
<dbReference type="AlphaFoldDB" id="A0A5C3KQT0"/>
<dbReference type="GO" id="GO:0016020">
    <property type="term" value="C:membrane"/>
    <property type="evidence" value="ECO:0007669"/>
    <property type="project" value="UniProtKB-SubCell"/>
</dbReference>
<name>A0A5C3KQT0_COPMA</name>
<keyword evidence="3" id="KW-0472">Membrane</keyword>
<accession>A0A5C3KQT0</accession>
<dbReference type="SUPFAM" id="SSF103473">
    <property type="entry name" value="MFS general substrate transporter"/>
    <property type="match status" value="1"/>
</dbReference>
<dbReference type="GO" id="GO:0022857">
    <property type="term" value="F:transmembrane transporter activity"/>
    <property type="evidence" value="ECO:0007669"/>
    <property type="project" value="InterPro"/>
</dbReference>
<evidence type="ECO:0000256" key="1">
    <source>
        <dbReference type="ARBA" id="ARBA00004141"/>
    </source>
</evidence>
<feature type="transmembrane region" description="Helical" evidence="3">
    <location>
        <begin position="394"/>
        <end position="414"/>
    </location>
</feature>
<feature type="transmembrane region" description="Helical" evidence="3">
    <location>
        <begin position="274"/>
        <end position="293"/>
    </location>
</feature>
<dbReference type="PANTHER" id="PTHR11360">
    <property type="entry name" value="MONOCARBOXYLATE TRANSPORTER"/>
    <property type="match status" value="1"/>
</dbReference>
<sequence length="427" mass="46275">MSFASVTDLEASTTSSQVSHDISKRDQWRSFSCVLGASIALFCAFGQMNAFGTYHSWYSRHQLSHLSPSKISWIGSLQLWIFFFSGGFIGRVFDSYGPKLLMFAGSGLYAVSVVATSLSTQYYEYMLSQGLLFGLATGLLQVASPYEFYPSLASVSTHFTTYRATALGIAAAGSSLGGVLYPIILQHLFHLLGYGWGVRITGLISTLGCLVATILVTTKLPPQEQSGHFFQWKSIVDIRFAFLIVGSCFVALGLFTPFFYIVEFARHLSIPDRMALYILAVMNAGGVLGRIAPAYLSDRVGRFNLLFPSAFFSGLACLVGWFFARSIAVLMVFSAIYGFFSGAFVSLITPCVAQISDLSEIGTRIGILYTVISFPSLIGGPTAGVLLGLEHGSYTGMIAFSGSTVMLGSLFILLSKLAIDRRVLARV</sequence>